<keyword evidence="3" id="KW-0862">Zinc</keyword>
<evidence type="ECO:0000256" key="1">
    <source>
        <dbReference type="ARBA" id="ARBA00022723"/>
    </source>
</evidence>
<keyword evidence="1" id="KW-0479">Metal-binding</keyword>
<comment type="caution">
    <text evidence="7">The sequence shown here is derived from an EMBL/GenBank/DDBJ whole genome shotgun (WGS) entry which is preliminary data.</text>
</comment>
<keyword evidence="4" id="KW-1015">Disulfide bond</keyword>
<reference evidence="7 8" key="2">
    <citation type="journal article" date="2019" name="G3 (Bethesda)">
        <title>Hybrid Assembly of the Genome of the Entomopathogenic Nematode Steinernema carpocapsae Identifies the X-Chromosome.</title>
        <authorList>
            <person name="Serra L."/>
            <person name="Macchietto M."/>
            <person name="Macias-Munoz A."/>
            <person name="McGill C.J."/>
            <person name="Rodriguez I.M."/>
            <person name="Rodriguez B."/>
            <person name="Murad R."/>
            <person name="Mortazavi A."/>
        </authorList>
    </citation>
    <scope>NUCLEOTIDE SEQUENCE [LARGE SCALE GENOMIC DNA]</scope>
    <source>
        <strain evidence="7 8">ALL</strain>
    </source>
</reference>
<name>A0A4U8URI5_STECR</name>
<dbReference type="EMBL" id="AZBU02000001">
    <property type="protein sequence ID" value="TMS35776.1"/>
    <property type="molecule type" value="Genomic_DNA"/>
</dbReference>
<evidence type="ECO:0000256" key="6">
    <source>
        <dbReference type="SAM" id="SignalP"/>
    </source>
</evidence>
<dbReference type="PANTHER" id="PTHR11329">
    <property type="entry name" value="LEUKOCYTE CELL-DERIVED CHEMOTAXIN 2"/>
    <property type="match status" value="1"/>
</dbReference>
<dbReference type="Proteomes" id="UP000298663">
    <property type="component" value="Unassembled WGS sequence"/>
</dbReference>
<evidence type="ECO:0000313" key="7">
    <source>
        <dbReference type="EMBL" id="TMS35776.1"/>
    </source>
</evidence>
<dbReference type="Gene3D" id="2.70.70.10">
    <property type="entry name" value="Glucose Permease (Domain IIA)"/>
    <property type="match status" value="1"/>
</dbReference>
<feature type="chain" id="PRO_5020302637" description="Peptidase M23 domain-containing protein" evidence="6">
    <location>
        <begin position="24"/>
        <end position="342"/>
    </location>
</feature>
<keyword evidence="2 6" id="KW-0732">Signal</keyword>
<evidence type="ECO:0000256" key="5">
    <source>
        <dbReference type="ARBA" id="ARBA00024361"/>
    </source>
</evidence>
<evidence type="ECO:0000256" key="3">
    <source>
        <dbReference type="ARBA" id="ARBA00022833"/>
    </source>
</evidence>
<dbReference type="STRING" id="34508.A0A4U8URI5"/>
<dbReference type="OrthoDB" id="5911921at2759"/>
<dbReference type="PANTHER" id="PTHR11329:SF0">
    <property type="entry name" value="LEUKOCYTE CELL-DERIVED CHEMOTAXIN-2"/>
    <property type="match status" value="1"/>
</dbReference>
<proteinExistence type="inferred from homology"/>
<evidence type="ECO:0000256" key="2">
    <source>
        <dbReference type="ARBA" id="ARBA00022729"/>
    </source>
</evidence>
<organism evidence="7 8">
    <name type="scientific">Steinernema carpocapsae</name>
    <name type="common">Entomopathogenic nematode</name>
    <dbReference type="NCBI Taxonomy" id="34508"/>
    <lineage>
        <taxon>Eukaryota</taxon>
        <taxon>Metazoa</taxon>
        <taxon>Ecdysozoa</taxon>
        <taxon>Nematoda</taxon>
        <taxon>Chromadorea</taxon>
        <taxon>Rhabditida</taxon>
        <taxon>Tylenchina</taxon>
        <taxon>Panagrolaimomorpha</taxon>
        <taxon>Strongyloidoidea</taxon>
        <taxon>Steinernematidae</taxon>
        <taxon>Steinernema</taxon>
    </lineage>
</organism>
<sequence>MSRFSRIAIGILLVALLTDRTDAIGCMAKLCESNPKSEPRGCPDKDGTCGTYKGKRCDHSMPEAIDFQCDEGSVVYAPFEGEMTYYMPYAGEKDKECADRGVRIEGTGVWQGYYALIYTMVPDMFGGAVKAGDRIGVNGRAECILPDGQRTATPYVRMEVFKEGVAIDFLEQINNCHCIGQVCETNTRNSLEGSPMKSDSRYNGVIGWEINCPMAPGDDSDDPNRAPMVYSPISGTIFGRLRLTSSDQSSYLGCDNDGIFIVGRGDWMDFEARIYNVRYREDLGLGRNMNVEAGQHIANRLVCDGGPDSVFMEIRHRGIPVNITNQLLGPRCRMPNFETKLD</sequence>
<evidence type="ECO:0000256" key="4">
    <source>
        <dbReference type="ARBA" id="ARBA00023157"/>
    </source>
</evidence>
<protein>
    <recommendedName>
        <fullName evidence="9">Peptidase M23 domain-containing protein</fullName>
    </recommendedName>
</protein>
<evidence type="ECO:0000313" key="8">
    <source>
        <dbReference type="Proteomes" id="UP000298663"/>
    </source>
</evidence>
<accession>A0A4U8URI5</accession>
<dbReference type="InterPro" id="IPR008663">
    <property type="entry name" value="LECT2"/>
</dbReference>
<comment type="similarity">
    <text evidence="5">Belongs to the LECT2/MIM-1 family.</text>
</comment>
<dbReference type="GO" id="GO:0046872">
    <property type="term" value="F:metal ion binding"/>
    <property type="evidence" value="ECO:0007669"/>
    <property type="project" value="UniProtKB-KW"/>
</dbReference>
<feature type="signal peptide" evidence="6">
    <location>
        <begin position="1"/>
        <end position="23"/>
    </location>
</feature>
<dbReference type="AlphaFoldDB" id="A0A4U8URI5"/>
<keyword evidence="8" id="KW-1185">Reference proteome</keyword>
<dbReference type="InterPro" id="IPR011055">
    <property type="entry name" value="Dup_hybrid_motif"/>
</dbReference>
<evidence type="ECO:0008006" key="9">
    <source>
        <dbReference type="Google" id="ProtNLM"/>
    </source>
</evidence>
<gene>
    <name evidence="7" type="ORF">L596_003099</name>
</gene>
<reference evidence="7 8" key="1">
    <citation type="journal article" date="2015" name="Genome Biol.">
        <title>Comparative genomics of Steinernema reveals deeply conserved gene regulatory networks.</title>
        <authorList>
            <person name="Dillman A.R."/>
            <person name="Macchietto M."/>
            <person name="Porter C.F."/>
            <person name="Rogers A."/>
            <person name="Williams B."/>
            <person name="Antoshechkin I."/>
            <person name="Lee M.M."/>
            <person name="Goodwin Z."/>
            <person name="Lu X."/>
            <person name="Lewis E.E."/>
            <person name="Goodrich-Blair H."/>
            <person name="Stock S.P."/>
            <person name="Adams B.J."/>
            <person name="Sternberg P.W."/>
            <person name="Mortazavi A."/>
        </authorList>
    </citation>
    <scope>NUCLEOTIDE SEQUENCE [LARGE SCALE GENOMIC DNA]</scope>
    <source>
        <strain evidence="7 8">ALL</strain>
    </source>
</reference>